<sequence length="513" mass="56777">MSHNLIGSHIDGPPAANTHNASANGFQRGSTQQQRSNLQSTPADELHDLVCVGFGPASLAIAVALHDAIESGRLPRSRAPKILFLEKQRKFAWHAGMLLPGAKMQISFIKDMASLRDPRSHFTFLNFLHQRGRLIDFTNLSTFLPARSEYEEYLRWCANHFGDVVRYGQEAVSVSPVSATQNGNPVSQFTVSSRDVVTGKISTFRSKNVVLALGGQANIPKSLPAQHPRVIHSSQYAHMVPKILNRKDAPYRVAVIGGGQSAAEIFNNVQNLYPNSSTSLIMRSEFLKPSDDSPFVNSIFNPEFIDNLYPRSAENRKSLIADARATNYGVVRLELIEHLYEKMYEQRREFGPDESKWPHRILGATDIVGVSSDDTNQEKLRLQVRNLREQSDYVLDVDLIIAATGYKRTGHLTMLDEGVSKLLPDVAKGSTEVKMDVKTPYSGIEQKNVQVARDYSLQFAPGKVARGSGIWLQGCNESTHGLSDTLLSVLACRSDEIINSIFGAGFPKTMAKL</sequence>
<evidence type="ECO:0000256" key="1">
    <source>
        <dbReference type="ARBA" id="ARBA00001974"/>
    </source>
</evidence>
<dbReference type="KEGG" id="pfy:PFICI_10655"/>
<dbReference type="SUPFAM" id="SSF51905">
    <property type="entry name" value="FAD/NAD(P)-binding domain"/>
    <property type="match status" value="1"/>
</dbReference>
<keyword evidence="13" id="KW-1185">Reference proteome</keyword>
<evidence type="ECO:0000256" key="6">
    <source>
        <dbReference type="ARBA" id="ARBA00022827"/>
    </source>
</evidence>
<keyword evidence="6" id="KW-0274">FAD</keyword>
<dbReference type="PANTHER" id="PTHR42802:SF1">
    <property type="entry name" value="L-ORNITHINE N(5)-MONOOXYGENASE"/>
    <property type="match status" value="1"/>
</dbReference>
<evidence type="ECO:0000256" key="11">
    <source>
        <dbReference type="SAM" id="MobiDB-lite"/>
    </source>
</evidence>
<evidence type="ECO:0000256" key="10">
    <source>
        <dbReference type="ARBA" id="ARBA00049248"/>
    </source>
</evidence>
<dbReference type="RefSeq" id="XP_007837427.1">
    <property type="nucleotide sequence ID" value="XM_007839236.1"/>
</dbReference>
<comment type="similarity">
    <text evidence="3">Belongs to the lysine N(6)-hydroxylase/L-ornithine N(5)-oxygenase family.</text>
</comment>
<proteinExistence type="inferred from homology"/>
<reference evidence="13" key="1">
    <citation type="journal article" date="2015" name="BMC Genomics">
        <title>Genomic and transcriptomic analysis of the endophytic fungus Pestalotiopsis fici reveals its lifestyle and high potential for synthesis of natural products.</title>
        <authorList>
            <person name="Wang X."/>
            <person name="Zhang X."/>
            <person name="Liu L."/>
            <person name="Xiang M."/>
            <person name="Wang W."/>
            <person name="Sun X."/>
            <person name="Che Y."/>
            <person name="Guo L."/>
            <person name="Liu G."/>
            <person name="Guo L."/>
            <person name="Wang C."/>
            <person name="Yin W.B."/>
            <person name="Stadler M."/>
            <person name="Zhang X."/>
            <person name="Liu X."/>
        </authorList>
    </citation>
    <scope>NUCLEOTIDE SEQUENCE [LARGE SCALE GENOMIC DNA]</scope>
    <source>
        <strain evidence="13">W106-1 / CGMCC3.15140</strain>
    </source>
</reference>
<dbReference type="GO" id="GO:0016491">
    <property type="term" value="F:oxidoreductase activity"/>
    <property type="evidence" value="ECO:0007669"/>
    <property type="project" value="UniProtKB-KW"/>
</dbReference>
<organism evidence="12 13">
    <name type="scientific">Pestalotiopsis fici (strain W106-1 / CGMCC3.15140)</name>
    <dbReference type="NCBI Taxonomy" id="1229662"/>
    <lineage>
        <taxon>Eukaryota</taxon>
        <taxon>Fungi</taxon>
        <taxon>Dikarya</taxon>
        <taxon>Ascomycota</taxon>
        <taxon>Pezizomycotina</taxon>
        <taxon>Sordariomycetes</taxon>
        <taxon>Xylariomycetidae</taxon>
        <taxon>Amphisphaeriales</taxon>
        <taxon>Sporocadaceae</taxon>
        <taxon>Pestalotiopsis</taxon>
    </lineage>
</organism>
<evidence type="ECO:0000256" key="4">
    <source>
        <dbReference type="ARBA" id="ARBA00012881"/>
    </source>
</evidence>
<dbReference type="PRINTS" id="PR00368">
    <property type="entry name" value="FADPNR"/>
</dbReference>
<dbReference type="EC" id="1.14.13.196" evidence="4"/>
<evidence type="ECO:0000313" key="12">
    <source>
        <dbReference type="EMBL" id="ETS78593.1"/>
    </source>
</evidence>
<dbReference type="Gene3D" id="3.50.50.60">
    <property type="entry name" value="FAD/NAD(P)-binding domain"/>
    <property type="match status" value="1"/>
</dbReference>
<dbReference type="PANTHER" id="PTHR42802">
    <property type="entry name" value="MONOOXYGENASE"/>
    <property type="match status" value="1"/>
</dbReference>
<keyword evidence="5" id="KW-0285">Flavoprotein</keyword>
<evidence type="ECO:0000256" key="3">
    <source>
        <dbReference type="ARBA" id="ARBA00007588"/>
    </source>
</evidence>
<dbReference type="InterPro" id="IPR036188">
    <property type="entry name" value="FAD/NAD-bd_sf"/>
</dbReference>
<comment type="catalytic activity">
    <reaction evidence="9">
        <text>L-ornithine + NADPH + O2 = N(5)-hydroxy-L-ornithine + NADP(+) + H2O</text>
        <dbReference type="Rhea" id="RHEA:41508"/>
        <dbReference type="ChEBI" id="CHEBI:15377"/>
        <dbReference type="ChEBI" id="CHEBI:15379"/>
        <dbReference type="ChEBI" id="CHEBI:46911"/>
        <dbReference type="ChEBI" id="CHEBI:57783"/>
        <dbReference type="ChEBI" id="CHEBI:58349"/>
        <dbReference type="ChEBI" id="CHEBI:78275"/>
        <dbReference type="EC" id="1.14.13.196"/>
    </reaction>
</comment>
<dbReference type="Proteomes" id="UP000030651">
    <property type="component" value="Unassembled WGS sequence"/>
</dbReference>
<comment type="cofactor">
    <cofactor evidence="1">
        <name>FAD</name>
        <dbReference type="ChEBI" id="CHEBI:57692"/>
    </cofactor>
</comment>
<evidence type="ECO:0000256" key="2">
    <source>
        <dbReference type="ARBA" id="ARBA00004924"/>
    </source>
</evidence>
<evidence type="ECO:0000256" key="8">
    <source>
        <dbReference type="ARBA" id="ARBA00023002"/>
    </source>
</evidence>
<dbReference type="STRING" id="1229662.W3WXK1"/>
<dbReference type="GeneID" id="19275668"/>
<dbReference type="HOGENOM" id="CLU_020931_2_0_1"/>
<dbReference type="GO" id="GO:0006879">
    <property type="term" value="P:intracellular iron ion homeostasis"/>
    <property type="evidence" value="ECO:0007669"/>
    <property type="project" value="TreeGrafter"/>
</dbReference>
<evidence type="ECO:0000256" key="9">
    <source>
        <dbReference type="ARBA" id="ARBA00047598"/>
    </source>
</evidence>
<keyword evidence="8" id="KW-0560">Oxidoreductase</keyword>
<dbReference type="OMA" id="YHGNTNY"/>
<keyword evidence="7" id="KW-0521">NADP</keyword>
<name>W3WXK1_PESFW</name>
<dbReference type="eggNOG" id="KOG1399">
    <property type="taxonomic scope" value="Eukaryota"/>
</dbReference>
<dbReference type="EMBL" id="KI912115">
    <property type="protein sequence ID" value="ETS78593.1"/>
    <property type="molecule type" value="Genomic_DNA"/>
</dbReference>
<dbReference type="OrthoDB" id="3519933at2759"/>
<evidence type="ECO:0000256" key="5">
    <source>
        <dbReference type="ARBA" id="ARBA00022630"/>
    </source>
</evidence>
<comment type="catalytic activity">
    <reaction evidence="10">
        <text>L-ornithine + NADH + O2 = N(5)-hydroxy-L-ornithine + NAD(+) + H2O</text>
        <dbReference type="Rhea" id="RHEA:41512"/>
        <dbReference type="ChEBI" id="CHEBI:15377"/>
        <dbReference type="ChEBI" id="CHEBI:15379"/>
        <dbReference type="ChEBI" id="CHEBI:46911"/>
        <dbReference type="ChEBI" id="CHEBI:57540"/>
        <dbReference type="ChEBI" id="CHEBI:57945"/>
        <dbReference type="ChEBI" id="CHEBI:78275"/>
        <dbReference type="EC" id="1.14.13.196"/>
    </reaction>
</comment>
<protein>
    <recommendedName>
        <fullName evidence="4">L-ornithine N(5)-monooxygenase [NAD(P)H]</fullName>
        <ecNumber evidence="4">1.14.13.196</ecNumber>
    </recommendedName>
</protein>
<dbReference type="InParanoid" id="W3WXK1"/>
<dbReference type="AlphaFoldDB" id="W3WXK1"/>
<dbReference type="Pfam" id="PF13434">
    <property type="entry name" value="Lys_Orn_oxgnase"/>
    <property type="match status" value="1"/>
</dbReference>
<feature type="compositionally biased region" description="Polar residues" evidence="11">
    <location>
        <begin position="17"/>
        <end position="40"/>
    </location>
</feature>
<feature type="region of interest" description="Disordered" evidence="11">
    <location>
        <begin position="1"/>
        <end position="40"/>
    </location>
</feature>
<gene>
    <name evidence="12" type="ORF">PFICI_10655</name>
</gene>
<accession>W3WXK1</accession>
<dbReference type="InterPro" id="IPR025700">
    <property type="entry name" value="Lys/Orn_oxygenase"/>
</dbReference>
<evidence type="ECO:0000313" key="13">
    <source>
        <dbReference type="Proteomes" id="UP000030651"/>
    </source>
</evidence>
<comment type="pathway">
    <text evidence="2">Siderophore biosynthesis.</text>
</comment>
<evidence type="ECO:0000256" key="7">
    <source>
        <dbReference type="ARBA" id="ARBA00022857"/>
    </source>
</evidence>